<evidence type="ECO:0000256" key="11">
    <source>
        <dbReference type="ARBA" id="ARBA00023277"/>
    </source>
</evidence>
<evidence type="ECO:0000313" key="19">
    <source>
        <dbReference type="EMBL" id="KAG0018308.1"/>
    </source>
</evidence>
<evidence type="ECO:0000256" key="13">
    <source>
        <dbReference type="ARBA" id="ARBA00032973"/>
    </source>
</evidence>
<evidence type="ECO:0000256" key="10">
    <source>
        <dbReference type="ARBA" id="ARBA00022842"/>
    </source>
</evidence>
<dbReference type="PRINTS" id="PR00115">
    <property type="entry name" value="F16BPHPHTASE"/>
</dbReference>
<dbReference type="SUPFAM" id="SSF56655">
    <property type="entry name" value="Carbohydrate phosphatase"/>
    <property type="match status" value="1"/>
</dbReference>
<dbReference type="CDD" id="cd00354">
    <property type="entry name" value="FBPase"/>
    <property type="match status" value="1"/>
</dbReference>
<dbReference type="PANTHER" id="PTHR11556:SF1">
    <property type="entry name" value="FRUCTOSE-BISPHOSPHATASE"/>
    <property type="match status" value="1"/>
</dbReference>
<dbReference type="Pfam" id="PF00316">
    <property type="entry name" value="FBPase"/>
    <property type="match status" value="1"/>
</dbReference>
<dbReference type="Gene3D" id="3.40.190.80">
    <property type="match status" value="1"/>
</dbReference>
<dbReference type="Gene3D" id="3.30.540.10">
    <property type="entry name" value="Fructose-1,6-Bisphosphatase, subunit A, domain 1"/>
    <property type="match status" value="1"/>
</dbReference>
<dbReference type="InterPro" id="IPR033391">
    <property type="entry name" value="FBPase_N"/>
</dbReference>
<evidence type="ECO:0000313" key="20">
    <source>
        <dbReference type="Proteomes" id="UP000703661"/>
    </source>
</evidence>
<proteinExistence type="inferred from homology"/>
<sequence>MSDHTKTNLITLTRHVFQDQVENHKEASGDLTLLLTAIQLGCKFVASNVRKASLISMTGLANTSNIQGEEQKKLDVIANEIFVNALRSSNKVAIMVSEEDEEAIIVEDKNRGKYCVVFDPLDGSSNIDCGVSIGTIFGIYKVKEGSTGQISDVLRPGSEMVAAGYCTYGSCSTLVLTTGQGVNGYTLDTEIGEFILTHPDIQIPTRGKIYAVNEGNSKYWDEPCKKYFHSLKFPEDPKKSPYSARYVGSMVADVHRTMLYGGIFCYPADSKSKNGKLRILYECFPMAFLVEQAGGRASTGLKRMLDVQPQTIHSRSPIFLGSKSDVEDIEALYQAEQKA</sequence>
<evidence type="ECO:0000259" key="17">
    <source>
        <dbReference type="Pfam" id="PF00316"/>
    </source>
</evidence>
<dbReference type="GO" id="GO:0046872">
    <property type="term" value="F:metal ion binding"/>
    <property type="evidence" value="ECO:0007669"/>
    <property type="project" value="UniProtKB-KW"/>
</dbReference>
<keyword evidence="10" id="KW-0460">Magnesium</keyword>
<keyword evidence="20" id="KW-1185">Reference proteome</keyword>
<feature type="domain" description="Fructose-1-6-bisphosphatase class I N-terminal" evidence="17">
    <location>
        <begin position="10"/>
        <end position="199"/>
    </location>
</feature>
<dbReference type="PANTHER" id="PTHR11556">
    <property type="entry name" value="FRUCTOSE-1,6-BISPHOSPHATASE-RELATED"/>
    <property type="match status" value="1"/>
</dbReference>
<comment type="subunit">
    <text evidence="5">Homotetramer.</text>
</comment>
<dbReference type="HAMAP" id="MF_01855">
    <property type="entry name" value="FBPase_class1"/>
    <property type="match status" value="1"/>
</dbReference>
<comment type="subcellular location">
    <subcellularLocation>
        <location evidence="3">Cytoplasm</location>
    </subcellularLocation>
</comment>
<reference evidence="19" key="1">
    <citation type="journal article" date="2020" name="Fungal Divers.">
        <title>Resolving the Mortierellaceae phylogeny through synthesis of multi-gene phylogenetics and phylogenomics.</title>
        <authorList>
            <person name="Vandepol N."/>
            <person name="Liber J."/>
            <person name="Desiro A."/>
            <person name="Na H."/>
            <person name="Kennedy M."/>
            <person name="Barry K."/>
            <person name="Grigoriev I.V."/>
            <person name="Miller A.N."/>
            <person name="O'Donnell K."/>
            <person name="Stajich J.E."/>
            <person name="Bonito G."/>
        </authorList>
    </citation>
    <scope>NUCLEOTIDE SEQUENCE</scope>
    <source>
        <strain evidence="19">NRRL 2769</strain>
    </source>
</reference>
<keyword evidence="11 16" id="KW-0119">Carbohydrate metabolism</keyword>
<evidence type="ECO:0000256" key="5">
    <source>
        <dbReference type="ARBA" id="ARBA00011881"/>
    </source>
</evidence>
<evidence type="ECO:0000256" key="4">
    <source>
        <dbReference type="ARBA" id="ARBA00010941"/>
    </source>
</evidence>
<dbReference type="PIRSF" id="PIRSF500210">
    <property type="entry name" value="FBPtase"/>
    <property type="match status" value="1"/>
</dbReference>
<dbReference type="EMBL" id="JAAAID010000373">
    <property type="protein sequence ID" value="KAG0018308.1"/>
    <property type="molecule type" value="Genomic_DNA"/>
</dbReference>
<dbReference type="EC" id="3.1.3.11" evidence="6"/>
<evidence type="ECO:0000259" key="18">
    <source>
        <dbReference type="Pfam" id="PF18913"/>
    </source>
</evidence>
<keyword evidence="8" id="KW-0479">Metal-binding</keyword>
<evidence type="ECO:0000256" key="12">
    <source>
        <dbReference type="ARBA" id="ARBA00024331"/>
    </source>
</evidence>
<dbReference type="NCBIfam" id="NF006779">
    <property type="entry name" value="PRK09293.1-3"/>
    <property type="match status" value="1"/>
</dbReference>
<comment type="similarity">
    <text evidence="4 16">Belongs to the FBPase class 1 family.</text>
</comment>
<dbReference type="FunFam" id="3.40.190.80:FF:000001">
    <property type="entry name" value="Fructose-1,6-bisphosphatase class 1"/>
    <property type="match status" value="1"/>
</dbReference>
<dbReference type="InterPro" id="IPR028343">
    <property type="entry name" value="FBPtase"/>
</dbReference>
<evidence type="ECO:0000256" key="9">
    <source>
        <dbReference type="ARBA" id="ARBA00022801"/>
    </source>
</evidence>
<dbReference type="OrthoDB" id="10256725at2759"/>
<evidence type="ECO:0000256" key="3">
    <source>
        <dbReference type="ARBA" id="ARBA00004496"/>
    </source>
</evidence>
<accession>A0A9P6T1H5</accession>
<comment type="cofactor">
    <cofactor evidence="2">
        <name>Mg(2+)</name>
        <dbReference type="ChEBI" id="CHEBI:18420"/>
    </cofactor>
</comment>
<dbReference type="GO" id="GO:0006000">
    <property type="term" value="P:fructose metabolic process"/>
    <property type="evidence" value="ECO:0007669"/>
    <property type="project" value="TreeGrafter"/>
</dbReference>
<evidence type="ECO:0000256" key="7">
    <source>
        <dbReference type="ARBA" id="ARBA00022490"/>
    </source>
</evidence>
<dbReference type="InterPro" id="IPR000146">
    <property type="entry name" value="FBPase_class-1"/>
</dbReference>
<dbReference type="PROSITE" id="PS00124">
    <property type="entry name" value="FBPASE"/>
    <property type="match status" value="1"/>
</dbReference>
<dbReference type="AlphaFoldDB" id="A0A9P6T1H5"/>
<dbReference type="GO" id="GO:0005829">
    <property type="term" value="C:cytosol"/>
    <property type="evidence" value="ECO:0007669"/>
    <property type="project" value="TreeGrafter"/>
</dbReference>
<dbReference type="PIRSF" id="PIRSF000904">
    <property type="entry name" value="FBPtase_SBPase"/>
    <property type="match status" value="1"/>
</dbReference>
<keyword evidence="9 16" id="KW-0378">Hydrolase</keyword>
<gene>
    <name evidence="19" type="primary">FBP1</name>
    <name evidence="19" type="ORF">BGZ80_007328</name>
</gene>
<evidence type="ECO:0000256" key="6">
    <source>
        <dbReference type="ARBA" id="ARBA00013093"/>
    </source>
</evidence>
<evidence type="ECO:0000256" key="14">
    <source>
        <dbReference type="ARBA" id="ARBA00040159"/>
    </source>
</evidence>
<feature type="domain" description="Fructose-1-6-bisphosphatase class 1 C-terminal" evidence="18">
    <location>
        <begin position="203"/>
        <end position="333"/>
    </location>
</feature>
<dbReference type="GO" id="GO:0005986">
    <property type="term" value="P:sucrose biosynthetic process"/>
    <property type="evidence" value="ECO:0007669"/>
    <property type="project" value="TreeGrafter"/>
</dbReference>
<evidence type="ECO:0000256" key="1">
    <source>
        <dbReference type="ARBA" id="ARBA00001273"/>
    </source>
</evidence>
<dbReference type="Proteomes" id="UP000703661">
    <property type="component" value="Unassembled WGS sequence"/>
</dbReference>
<dbReference type="InterPro" id="IPR044015">
    <property type="entry name" value="FBPase_C_dom"/>
</dbReference>
<evidence type="ECO:0000256" key="15">
    <source>
        <dbReference type="ARBA" id="ARBA00070480"/>
    </source>
</evidence>
<comment type="pathway">
    <text evidence="12">Carbohydrate biosynthesis.</text>
</comment>
<protein>
    <recommendedName>
        <fullName evidence="15">Fructose-1,6-bisphosphatase</fullName>
        <ecNumber evidence="6">3.1.3.11</ecNumber>
    </recommendedName>
    <alternativeName>
        <fullName evidence="13">D-fructose-1,6-bisphosphate 1-phosphohydrolase</fullName>
    </alternativeName>
    <alternativeName>
        <fullName evidence="14">Fructose-1,6-bisphosphatase, cytosolic</fullName>
    </alternativeName>
</protein>
<dbReference type="GO" id="GO:0006094">
    <property type="term" value="P:gluconeogenesis"/>
    <property type="evidence" value="ECO:0007669"/>
    <property type="project" value="TreeGrafter"/>
</dbReference>
<evidence type="ECO:0000256" key="16">
    <source>
        <dbReference type="RuleBase" id="RU000508"/>
    </source>
</evidence>
<organism evidence="19 20">
    <name type="scientific">Entomortierella chlamydospora</name>
    <dbReference type="NCBI Taxonomy" id="101097"/>
    <lineage>
        <taxon>Eukaryota</taxon>
        <taxon>Fungi</taxon>
        <taxon>Fungi incertae sedis</taxon>
        <taxon>Mucoromycota</taxon>
        <taxon>Mortierellomycotina</taxon>
        <taxon>Mortierellomycetes</taxon>
        <taxon>Mortierellales</taxon>
        <taxon>Mortierellaceae</taxon>
        <taxon>Entomortierella</taxon>
    </lineage>
</organism>
<dbReference type="GO" id="GO:0042132">
    <property type="term" value="F:fructose 1,6-bisphosphate 1-phosphatase activity"/>
    <property type="evidence" value="ECO:0007669"/>
    <property type="project" value="UniProtKB-EC"/>
</dbReference>
<dbReference type="NCBIfam" id="NF006778">
    <property type="entry name" value="PRK09293.1-1"/>
    <property type="match status" value="1"/>
</dbReference>
<dbReference type="Pfam" id="PF18913">
    <property type="entry name" value="FBPase_C"/>
    <property type="match status" value="1"/>
</dbReference>
<comment type="caution">
    <text evidence="19">The sequence shown here is derived from an EMBL/GenBank/DDBJ whole genome shotgun (WGS) entry which is preliminary data.</text>
</comment>
<name>A0A9P6T1H5_9FUNG</name>
<dbReference type="GO" id="GO:0006002">
    <property type="term" value="P:fructose 6-phosphate metabolic process"/>
    <property type="evidence" value="ECO:0007669"/>
    <property type="project" value="TreeGrafter"/>
</dbReference>
<dbReference type="InterPro" id="IPR020548">
    <property type="entry name" value="Fructose_bisphosphatase_AS"/>
</dbReference>
<evidence type="ECO:0000256" key="2">
    <source>
        <dbReference type="ARBA" id="ARBA00001946"/>
    </source>
</evidence>
<dbReference type="GO" id="GO:0030388">
    <property type="term" value="P:fructose 1,6-bisphosphate metabolic process"/>
    <property type="evidence" value="ECO:0007669"/>
    <property type="project" value="TreeGrafter"/>
</dbReference>
<comment type="catalytic activity">
    <reaction evidence="1">
        <text>beta-D-fructose 1,6-bisphosphate + H2O = beta-D-fructose 6-phosphate + phosphate</text>
        <dbReference type="Rhea" id="RHEA:11064"/>
        <dbReference type="ChEBI" id="CHEBI:15377"/>
        <dbReference type="ChEBI" id="CHEBI:32966"/>
        <dbReference type="ChEBI" id="CHEBI:43474"/>
        <dbReference type="ChEBI" id="CHEBI:57634"/>
        <dbReference type="EC" id="3.1.3.11"/>
    </reaction>
</comment>
<dbReference type="FunFam" id="3.30.540.10:FF:000008">
    <property type="entry name" value="Fructose-1,6-bisphosphatase, cytosolic"/>
    <property type="match status" value="1"/>
</dbReference>
<evidence type="ECO:0000256" key="8">
    <source>
        <dbReference type="ARBA" id="ARBA00022723"/>
    </source>
</evidence>
<keyword evidence="7" id="KW-0963">Cytoplasm</keyword>